<dbReference type="EMBL" id="JAPFFK010000007">
    <property type="protein sequence ID" value="KAJ6753965.1"/>
    <property type="molecule type" value="Genomic_DNA"/>
</dbReference>
<sequence length="68" mass="7614">MSVILTARLISYKLVGSFKAFIFSPLWPSRMEILSCSVVSNGTAKAASLKRTSQRFVETHPSCSREKY</sequence>
<comment type="caution">
    <text evidence="1">The sequence shown here is derived from an EMBL/GenBank/DDBJ whole genome shotgun (WGS) entry which is preliminary data.</text>
</comment>
<evidence type="ECO:0000313" key="2">
    <source>
        <dbReference type="Proteomes" id="UP001151532"/>
    </source>
</evidence>
<reference evidence="1" key="2">
    <citation type="journal article" date="2023" name="Int. J. Mol. Sci.">
        <title>De Novo Assembly and Annotation of 11 Diverse Shrub Willow (Salix) Genomes Reveals Novel Gene Organization in Sex-Linked Regions.</title>
        <authorList>
            <person name="Hyden B."/>
            <person name="Feng K."/>
            <person name="Yates T.B."/>
            <person name="Jawdy S."/>
            <person name="Cereghino C."/>
            <person name="Smart L.B."/>
            <person name="Muchero W."/>
        </authorList>
    </citation>
    <scope>NUCLEOTIDE SEQUENCE</scope>
    <source>
        <tissue evidence="1">Shoot tip</tissue>
    </source>
</reference>
<keyword evidence="2" id="KW-1185">Reference proteome</keyword>
<evidence type="ECO:0000313" key="1">
    <source>
        <dbReference type="EMBL" id="KAJ6753965.1"/>
    </source>
</evidence>
<name>A0A9Q0VS26_SALPP</name>
<proteinExistence type="predicted"/>
<dbReference type="AlphaFoldDB" id="A0A9Q0VS26"/>
<organism evidence="1 2">
    <name type="scientific">Salix purpurea</name>
    <name type="common">Purple osier willow</name>
    <dbReference type="NCBI Taxonomy" id="77065"/>
    <lineage>
        <taxon>Eukaryota</taxon>
        <taxon>Viridiplantae</taxon>
        <taxon>Streptophyta</taxon>
        <taxon>Embryophyta</taxon>
        <taxon>Tracheophyta</taxon>
        <taxon>Spermatophyta</taxon>
        <taxon>Magnoliopsida</taxon>
        <taxon>eudicotyledons</taxon>
        <taxon>Gunneridae</taxon>
        <taxon>Pentapetalae</taxon>
        <taxon>rosids</taxon>
        <taxon>fabids</taxon>
        <taxon>Malpighiales</taxon>
        <taxon>Salicaceae</taxon>
        <taxon>Saliceae</taxon>
        <taxon>Salix</taxon>
    </lineage>
</organism>
<accession>A0A9Q0VS26</accession>
<reference evidence="1" key="1">
    <citation type="submission" date="2022-11" db="EMBL/GenBank/DDBJ databases">
        <authorList>
            <person name="Hyden B.L."/>
            <person name="Feng K."/>
            <person name="Yates T."/>
            <person name="Jawdy S."/>
            <person name="Smart L.B."/>
            <person name="Muchero W."/>
        </authorList>
    </citation>
    <scope>NUCLEOTIDE SEQUENCE</scope>
    <source>
        <tissue evidence="1">Shoot tip</tissue>
    </source>
</reference>
<gene>
    <name evidence="1" type="ORF">OIU79_026742</name>
</gene>
<dbReference type="Proteomes" id="UP001151532">
    <property type="component" value="Chromosome 16"/>
</dbReference>
<protein>
    <submittedName>
        <fullName evidence="1">Uncharacterized protein</fullName>
    </submittedName>
</protein>